<evidence type="ECO:0000313" key="6">
    <source>
        <dbReference type="Proteomes" id="UP000320585"/>
    </source>
</evidence>
<feature type="region of interest" description="Disordered" evidence="4">
    <location>
        <begin position="107"/>
        <end position="166"/>
    </location>
</feature>
<dbReference type="AlphaFoldDB" id="A0A8D5A5X5"/>
<dbReference type="InterPro" id="IPR000424">
    <property type="entry name" value="Primosome_PriB/ssb"/>
</dbReference>
<dbReference type="InterPro" id="IPR012340">
    <property type="entry name" value="NA-bd_OB-fold"/>
</dbReference>
<reference evidence="6" key="1">
    <citation type="submission" date="2019-05" db="EMBL/GenBank/DDBJ databases">
        <title>Complete genome sequencing of Dialister sp. strain 5BBH33.</title>
        <authorList>
            <person name="Sakamoto M."/>
            <person name="Murakami T."/>
            <person name="Mori H."/>
        </authorList>
    </citation>
    <scope>NUCLEOTIDE SEQUENCE [LARGE SCALE GENOMIC DNA]</scope>
    <source>
        <strain evidence="6">5BBH33</strain>
    </source>
</reference>
<keyword evidence="6" id="KW-1185">Reference proteome</keyword>
<feature type="compositionally biased region" description="Basic and acidic residues" evidence="4">
    <location>
        <begin position="130"/>
        <end position="145"/>
    </location>
</feature>
<accession>A0A8D5A5X5</accession>
<evidence type="ECO:0000313" key="5">
    <source>
        <dbReference type="EMBL" id="BBK24955.1"/>
    </source>
</evidence>
<dbReference type="Proteomes" id="UP000320585">
    <property type="component" value="Chromosome"/>
</dbReference>
<dbReference type="OrthoDB" id="9809878at2"/>
<dbReference type="SUPFAM" id="SSF50249">
    <property type="entry name" value="Nucleic acid-binding proteins"/>
    <property type="match status" value="1"/>
</dbReference>
<dbReference type="RefSeq" id="WP_143332466.1">
    <property type="nucleotide sequence ID" value="NZ_AP019697.1"/>
</dbReference>
<organism evidence="5 6">
    <name type="scientific">Dialister hominis</name>
    <dbReference type="NCBI Taxonomy" id="2582419"/>
    <lineage>
        <taxon>Bacteria</taxon>
        <taxon>Bacillati</taxon>
        <taxon>Bacillota</taxon>
        <taxon>Negativicutes</taxon>
        <taxon>Veillonellales</taxon>
        <taxon>Veillonellaceae</taxon>
        <taxon>Dialister</taxon>
    </lineage>
</organism>
<evidence type="ECO:0000256" key="2">
    <source>
        <dbReference type="HAMAP-Rule" id="MF_00984"/>
    </source>
</evidence>
<name>A0A8D5A5X5_9FIRM</name>
<comment type="subunit">
    <text evidence="2">Homotetramer.</text>
</comment>
<evidence type="ECO:0000256" key="1">
    <source>
        <dbReference type="ARBA" id="ARBA00023125"/>
    </source>
</evidence>
<dbReference type="EMBL" id="AP019697">
    <property type="protein sequence ID" value="BBK24955.1"/>
    <property type="molecule type" value="Genomic_DNA"/>
</dbReference>
<dbReference type="KEGG" id="dho:Dia5BBH33_08900"/>
<evidence type="ECO:0000256" key="3">
    <source>
        <dbReference type="PIRNR" id="PIRNR002070"/>
    </source>
</evidence>
<dbReference type="PROSITE" id="PS50935">
    <property type="entry name" value="SSB"/>
    <property type="match status" value="1"/>
</dbReference>
<dbReference type="PANTHER" id="PTHR10302">
    <property type="entry name" value="SINGLE-STRANDED DNA-BINDING PROTEIN"/>
    <property type="match status" value="1"/>
</dbReference>
<sequence>MNAVQLLGNLERDPIIRATRTGRTVASFSIAVSRIYTTPQGEQRELTDWINIVAWGTLAEAVRSELKKGSRVFVAGRISTRSYDAQDGTKRYVTEVVAETICRQLQAPSNNGQSYGNEQYSGGQQGGNHGDFEQFGEARPEKPPMEQENLPLGQGNVPFPAACLRN</sequence>
<feature type="compositionally biased region" description="Polar residues" evidence="4">
    <location>
        <begin position="107"/>
        <end position="122"/>
    </location>
</feature>
<dbReference type="GO" id="GO:0003697">
    <property type="term" value="F:single-stranded DNA binding"/>
    <property type="evidence" value="ECO:0007669"/>
    <property type="project" value="UniProtKB-UniRule"/>
</dbReference>
<dbReference type="GeneID" id="92716104"/>
<dbReference type="PIRSF" id="PIRSF002070">
    <property type="entry name" value="SSB"/>
    <property type="match status" value="1"/>
</dbReference>
<dbReference type="CDD" id="cd04496">
    <property type="entry name" value="SSB_OBF"/>
    <property type="match status" value="1"/>
</dbReference>
<proteinExistence type="inferred from homology"/>
<dbReference type="Pfam" id="PF00436">
    <property type="entry name" value="SSB"/>
    <property type="match status" value="1"/>
</dbReference>
<dbReference type="NCBIfam" id="TIGR00621">
    <property type="entry name" value="ssb"/>
    <property type="match status" value="1"/>
</dbReference>
<dbReference type="Gene3D" id="2.40.50.140">
    <property type="entry name" value="Nucleic acid-binding proteins"/>
    <property type="match status" value="1"/>
</dbReference>
<dbReference type="HAMAP" id="MF_00984">
    <property type="entry name" value="SSB"/>
    <property type="match status" value="1"/>
</dbReference>
<dbReference type="GO" id="GO:0009295">
    <property type="term" value="C:nucleoid"/>
    <property type="evidence" value="ECO:0007669"/>
    <property type="project" value="TreeGrafter"/>
</dbReference>
<protein>
    <recommendedName>
        <fullName evidence="2 3">Single-stranded DNA-binding protein</fullName>
        <shortName evidence="2">SSB</shortName>
    </recommendedName>
</protein>
<gene>
    <name evidence="5" type="primary">ssb3</name>
    <name evidence="5" type="ORF">Dia5BBH33_08900</name>
</gene>
<keyword evidence="1 2" id="KW-0238">DNA-binding</keyword>
<comment type="caution">
    <text evidence="2">Lacks conserved residue(s) required for the propagation of feature annotation.</text>
</comment>
<evidence type="ECO:0000256" key="4">
    <source>
        <dbReference type="SAM" id="MobiDB-lite"/>
    </source>
</evidence>
<dbReference type="InterPro" id="IPR011344">
    <property type="entry name" value="ssDNA-bd"/>
</dbReference>
<dbReference type="GO" id="GO:0006260">
    <property type="term" value="P:DNA replication"/>
    <property type="evidence" value="ECO:0007669"/>
    <property type="project" value="InterPro"/>
</dbReference>
<dbReference type="PANTHER" id="PTHR10302:SF27">
    <property type="entry name" value="SINGLE-STRANDED DNA-BINDING PROTEIN"/>
    <property type="match status" value="1"/>
</dbReference>